<keyword evidence="1" id="KW-0812">Transmembrane</keyword>
<evidence type="ECO:0000256" key="1">
    <source>
        <dbReference type="SAM" id="Phobius"/>
    </source>
</evidence>
<feature type="transmembrane region" description="Helical" evidence="1">
    <location>
        <begin position="61"/>
        <end position="89"/>
    </location>
</feature>
<protein>
    <submittedName>
        <fullName evidence="2">Uncharacterized protein</fullName>
    </submittedName>
</protein>
<feature type="transmembrane region" description="Helical" evidence="1">
    <location>
        <begin position="31"/>
        <end position="55"/>
    </location>
</feature>
<reference evidence="2 3" key="1">
    <citation type="submission" date="2018-06" db="EMBL/GenBank/DDBJ databases">
        <authorList>
            <consortium name="Pathogen Informatics"/>
            <person name="Doyle S."/>
        </authorList>
    </citation>
    <scope>NUCLEOTIDE SEQUENCE [LARGE SCALE GENOMIC DNA]</scope>
    <source>
        <strain evidence="2 3">NCTC13767</strain>
    </source>
</reference>
<dbReference type="Proteomes" id="UP000254510">
    <property type="component" value="Unassembled WGS sequence"/>
</dbReference>
<keyword evidence="1" id="KW-1133">Transmembrane helix</keyword>
<dbReference type="AlphaFoldDB" id="A0A380K272"/>
<proteinExistence type="predicted"/>
<sequence>MGIILVAGIVAFYFFNKKKMTFGEWVRQLHILLKLGIFTGIIGFILNVISSWFFANELTPFIYIIMTYVGEILIFLSVSCFVLYIVIFLKDLLFGKKQ</sequence>
<keyword evidence="1" id="KW-0472">Membrane</keyword>
<gene>
    <name evidence="2" type="ORF">NCTC13767_00903</name>
</gene>
<evidence type="ECO:0000313" key="2">
    <source>
        <dbReference type="EMBL" id="SUN58944.1"/>
    </source>
</evidence>
<evidence type="ECO:0000313" key="3">
    <source>
        <dbReference type="Proteomes" id="UP000254510"/>
    </source>
</evidence>
<organism evidence="2 3">
    <name type="scientific">Streptococcus gallolyticus</name>
    <dbReference type="NCBI Taxonomy" id="315405"/>
    <lineage>
        <taxon>Bacteria</taxon>
        <taxon>Bacillati</taxon>
        <taxon>Bacillota</taxon>
        <taxon>Bacilli</taxon>
        <taxon>Lactobacillales</taxon>
        <taxon>Streptococcaceae</taxon>
        <taxon>Streptococcus</taxon>
    </lineage>
</organism>
<accession>A0A380K272</accession>
<dbReference type="EMBL" id="UHFM01000006">
    <property type="protein sequence ID" value="SUN58944.1"/>
    <property type="molecule type" value="Genomic_DNA"/>
</dbReference>
<name>A0A380K272_9STRE</name>